<dbReference type="Proteomes" id="UP001055911">
    <property type="component" value="Chromosome"/>
</dbReference>
<keyword evidence="2" id="KW-1185">Reference proteome</keyword>
<reference evidence="1" key="1">
    <citation type="submission" date="2022-05" db="EMBL/GenBank/DDBJ databases">
        <authorList>
            <person name="Oliphant S.A."/>
            <person name="Watson-Haigh N.S."/>
            <person name="Sumby K.M."/>
            <person name="Gardner J.M."/>
            <person name="Jiranek V."/>
        </authorList>
    </citation>
    <scope>NUCLEOTIDE SEQUENCE</scope>
    <source>
        <strain evidence="1">KI4_B1</strain>
    </source>
</reference>
<dbReference type="AlphaFoldDB" id="A0A9Q8ZRB1"/>
<gene>
    <name evidence="1" type="ORF">M3M40_06190</name>
</gene>
<evidence type="ECO:0000313" key="1">
    <source>
        <dbReference type="EMBL" id="USS89067.1"/>
    </source>
</evidence>
<organism evidence="1 2">
    <name type="scientific">Fructilactobacillus cliffordii</name>
    <dbReference type="NCBI Taxonomy" id="2940299"/>
    <lineage>
        <taxon>Bacteria</taxon>
        <taxon>Bacillati</taxon>
        <taxon>Bacillota</taxon>
        <taxon>Bacilli</taxon>
        <taxon>Lactobacillales</taxon>
        <taxon>Lactobacillaceae</taxon>
        <taxon>Fructilactobacillus</taxon>
    </lineage>
</organism>
<proteinExistence type="predicted"/>
<dbReference type="EMBL" id="CP097119">
    <property type="protein sequence ID" value="USS89067.1"/>
    <property type="molecule type" value="Genomic_DNA"/>
</dbReference>
<accession>A0A9Q8ZRB1</accession>
<dbReference type="SUPFAM" id="SSF88697">
    <property type="entry name" value="PUA domain-like"/>
    <property type="match status" value="1"/>
</dbReference>
<sequence length="172" mass="19726">MNTIRSSYDPLLPTLLISIHKEYVDEINAGTKVIEYRKSFFKDPFQAFVYASGKNGGISTFIRCNQPIISDADHLARIGSIVGSDDYHEIFDYFQAKNTGVIIPIRSASQIHKLDLTTLRKQFGKFNAPQKYTFLDKPEKQSLLNCLLDQELVRTMTNDWNHFYAQIANKIN</sequence>
<protein>
    <submittedName>
        <fullName evidence="1">ASCH domain-containing protein</fullName>
    </submittedName>
</protein>
<dbReference type="RefSeq" id="WP_252766584.1">
    <property type="nucleotide sequence ID" value="NZ_CP097119.1"/>
</dbReference>
<dbReference type="InterPro" id="IPR015947">
    <property type="entry name" value="PUA-like_sf"/>
</dbReference>
<evidence type="ECO:0000313" key="2">
    <source>
        <dbReference type="Proteomes" id="UP001055911"/>
    </source>
</evidence>
<name>A0A9Q8ZRB1_9LACO</name>